<dbReference type="AlphaFoldDB" id="A0A8D1YCV5"/>
<organism evidence="1 2">
    <name type="scientific">Sus scrofa</name>
    <name type="common">Pig</name>
    <dbReference type="NCBI Taxonomy" id="9823"/>
    <lineage>
        <taxon>Eukaryota</taxon>
        <taxon>Metazoa</taxon>
        <taxon>Chordata</taxon>
        <taxon>Craniata</taxon>
        <taxon>Vertebrata</taxon>
        <taxon>Euteleostomi</taxon>
        <taxon>Mammalia</taxon>
        <taxon>Eutheria</taxon>
        <taxon>Laurasiatheria</taxon>
        <taxon>Artiodactyla</taxon>
        <taxon>Suina</taxon>
        <taxon>Suidae</taxon>
        <taxon>Sus</taxon>
    </lineage>
</organism>
<dbReference type="Proteomes" id="UP000694725">
    <property type="component" value="Unplaced"/>
</dbReference>
<name>A0A8D1YCV5_PIG</name>
<accession>A0A8D1YCV5</accession>
<dbReference type="Ensembl" id="ENSSSCT00065043793.1">
    <property type="protein sequence ID" value="ENSSSCP00065018646.1"/>
    <property type="gene ID" value="ENSSSCG00065032325.1"/>
</dbReference>
<evidence type="ECO:0000313" key="1">
    <source>
        <dbReference type="Ensembl" id="ENSSSCP00065018646.1"/>
    </source>
</evidence>
<protein>
    <submittedName>
        <fullName evidence="1">Uncharacterized protein</fullName>
    </submittedName>
</protein>
<evidence type="ECO:0000313" key="2">
    <source>
        <dbReference type="Proteomes" id="UP000694725"/>
    </source>
</evidence>
<proteinExistence type="predicted"/>
<sequence>MCEPGRPCCCMDFSLGLRLGPRNKKASHHQPPPPPGHSPPAASPCLSCPPSACHCPCPCPGCPPPTCSCSASYATNCPSCPGLPGPPCTCSCPPCPACPPLTCPRSPCTPCSGPYLTCCHPSPCPMYSCSKGQATCPSSCLGCSDNCGYGRGAAWGPPGSTGRCSCCFRGQRTSWHCLIV</sequence>
<reference evidence="1" key="1">
    <citation type="submission" date="2025-08" db="UniProtKB">
        <authorList>
            <consortium name="Ensembl"/>
        </authorList>
    </citation>
    <scope>IDENTIFICATION</scope>
</reference>